<proteinExistence type="predicted"/>
<keyword evidence="2" id="KW-1185">Reference proteome</keyword>
<name>A0A2K8PKM9_STRLA</name>
<dbReference type="Proteomes" id="UP000231791">
    <property type="component" value="Chromosome"/>
</dbReference>
<protein>
    <submittedName>
        <fullName evidence="1">Uncharacterized protein</fullName>
    </submittedName>
</protein>
<evidence type="ECO:0000313" key="1">
    <source>
        <dbReference type="EMBL" id="ATZ27297.1"/>
    </source>
</evidence>
<dbReference type="AlphaFoldDB" id="A0A2K8PKM9"/>
<reference evidence="1 2" key="1">
    <citation type="submission" date="2017-11" db="EMBL/GenBank/DDBJ databases">
        <title>Complete genome sequence of Streptomyces lavendulae subsp. lavendulae CCM 3239 (formerly 'Streptomyces aureofaciens CCM 3239'), the producer of the angucycline-type antibiotic auricin.</title>
        <authorList>
            <person name="Busche T."/>
            <person name="Novakova R."/>
            <person name="Al'Dilaimi A."/>
            <person name="Homerova D."/>
            <person name="Feckova L."/>
            <person name="Rezuchova B."/>
            <person name="Mingyar E."/>
            <person name="Csolleiova D."/>
            <person name="Bekeova C."/>
            <person name="Winkler A."/>
            <person name="Sevcikova B."/>
            <person name="Kalinowski J."/>
            <person name="Kormanec J."/>
            <person name="Ruckert C."/>
        </authorList>
    </citation>
    <scope>NUCLEOTIDE SEQUENCE [LARGE SCALE GENOMIC DNA]</scope>
    <source>
        <strain evidence="1 2">CCM 3239</strain>
    </source>
</reference>
<sequence>MHLEMPDCHAEMHSYAVDEAWWPPGWVEMSYTVPKNCMDAYLMSRGVDLAAKPVNTWPRSGTSLVGGEPIKPTDPPL</sequence>
<evidence type="ECO:0000313" key="2">
    <source>
        <dbReference type="Proteomes" id="UP000231791"/>
    </source>
</evidence>
<gene>
    <name evidence="1" type="ORF">SLAV_27530</name>
</gene>
<accession>A0A2K8PKM9</accession>
<dbReference type="KEGG" id="slx:SLAV_27530"/>
<dbReference type="EMBL" id="CP024985">
    <property type="protein sequence ID" value="ATZ27297.1"/>
    <property type="molecule type" value="Genomic_DNA"/>
</dbReference>
<organism evidence="1 2">
    <name type="scientific">Streptomyces lavendulae subsp. lavendulae</name>
    <dbReference type="NCBI Taxonomy" id="58340"/>
    <lineage>
        <taxon>Bacteria</taxon>
        <taxon>Bacillati</taxon>
        <taxon>Actinomycetota</taxon>
        <taxon>Actinomycetes</taxon>
        <taxon>Kitasatosporales</taxon>
        <taxon>Streptomycetaceae</taxon>
        <taxon>Streptomyces</taxon>
    </lineage>
</organism>